<feature type="transmembrane region" description="Helical" evidence="1">
    <location>
        <begin position="149"/>
        <end position="168"/>
    </location>
</feature>
<feature type="transmembrane region" description="Helical" evidence="1">
    <location>
        <begin position="207"/>
        <end position="224"/>
    </location>
</feature>
<feature type="transmembrane region" description="Helical" evidence="1">
    <location>
        <begin position="7"/>
        <end position="24"/>
    </location>
</feature>
<gene>
    <name evidence="2" type="ORF">J1C55_09355</name>
</gene>
<organism evidence="2 3">
    <name type="scientific">Winogradskyella immobilis</name>
    <dbReference type="NCBI Taxonomy" id="2816852"/>
    <lineage>
        <taxon>Bacteria</taxon>
        <taxon>Pseudomonadati</taxon>
        <taxon>Bacteroidota</taxon>
        <taxon>Flavobacteriia</taxon>
        <taxon>Flavobacteriales</taxon>
        <taxon>Flavobacteriaceae</taxon>
        <taxon>Winogradskyella</taxon>
    </lineage>
</organism>
<sequence>MIINRIIKIILIVLGISFVALEALEYAIEASGVSAFMFVLLMVLYCRVTKIKERLFFSFLLIFSIAHFYSFISWFLPYEENTVDYGYYLTNLLYMLSYTFLIALVVKEMNFKKILSRFTITIVILIILNVFCVTLVTDTASSVLSLAQYILEFTYNAIVMLLLSVSLIHYMNRDDNKSMLFLVGSIFIFFSEMIQLAYYYISHTNDLGAIYSIFLVLAFTFFYLQSKLDHVGSVEDYFNEGLTS</sequence>
<keyword evidence="3" id="KW-1185">Reference proteome</keyword>
<keyword evidence="1" id="KW-1133">Transmembrane helix</keyword>
<reference evidence="3" key="2">
    <citation type="submission" date="2023-07" db="EMBL/GenBank/DDBJ databases">
        <title>Genome of Winogradskyella sp. E313.</title>
        <authorList>
            <person name="Zhou Y."/>
        </authorList>
    </citation>
    <scope>NUCLEOTIDE SEQUENCE [LARGE SCALE GENOMIC DNA]</scope>
    <source>
        <strain evidence="3">E313</strain>
    </source>
</reference>
<keyword evidence="1" id="KW-0812">Transmembrane</keyword>
<accession>A0ABS8ENI8</accession>
<evidence type="ECO:0000313" key="3">
    <source>
        <dbReference type="Proteomes" id="UP000778797"/>
    </source>
</evidence>
<feature type="transmembrane region" description="Helical" evidence="1">
    <location>
        <begin position="88"/>
        <end position="106"/>
    </location>
</feature>
<feature type="transmembrane region" description="Helical" evidence="1">
    <location>
        <begin position="180"/>
        <end position="201"/>
    </location>
</feature>
<feature type="transmembrane region" description="Helical" evidence="1">
    <location>
        <begin position="118"/>
        <end position="137"/>
    </location>
</feature>
<keyword evidence="1" id="KW-0472">Membrane</keyword>
<reference evidence="3" key="1">
    <citation type="submission" date="2021-03" db="EMBL/GenBank/DDBJ databases">
        <title>Genome of Cognatishimia sp. F0-27.</title>
        <authorList>
            <person name="Ping X."/>
        </authorList>
    </citation>
    <scope>NUCLEOTIDE SEQUENCE [LARGE SCALE GENOMIC DNA]</scope>
    <source>
        <strain evidence="3">E313</strain>
    </source>
</reference>
<evidence type="ECO:0000256" key="1">
    <source>
        <dbReference type="SAM" id="Phobius"/>
    </source>
</evidence>
<name>A0ABS8ENI8_9FLAO</name>
<feature type="transmembrane region" description="Helical" evidence="1">
    <location>
        <begin position="55"/>
        <end position="76"/>
    </location>
</feature>
<proteinExistence type="predicted"/>
<evidence type="ECO:0000313" key="2">
    <source>
        <dbReference type="EMBL" id="MCC1484794.1"/>
    </source>
</evidence>
<protein>
    <submittedName>
        <fullName evidence="2">Uncharacterized protein</fullName>
    </submittedName>
</protein>
<dbReference type="EMBL" id="JAFMPT010000011">
    <property type="protein sequence ID" value="MCC1484794.1"/>
    <property type="molecule type" value="Genomic_DNA"/>
</dbReference>
<dbReference type="Proteomes" id="UP000778797">
    <property type="component" value="Unassembled WGS sequence"/>
</dbReference>
<feature type="transmembrane region" description="Helical" evidence="1">
    <location>
        <begin position="30"/>
        <end position="48"/>
    </location>
</feature>
<dbReference type="RefSeq" id="WP_227477235.1">
    <property type="nucleotide sequence ID" value="NZ_JAFMPT010000011.1"/>
</dbReference>
<comment type="caution">
    <text evidence="2">The sequence shown here is derived from an EMBL/GenBank/DDBJ whole genome shotgun (WGS) entry which is preliminary data.</text>
</comment>